<dbReference type="EMBL" id="JANFQF010000009">
    <property type="protein sequence ID" value="MCQ4119999.1"/>
    <property type="molecule type" value="Genomic_DNA"/>
</dbReference>
<organism evidence="2 3">
    <name type="scientific">Rhodococcus tibetensis</name>
    <dbReference type="NCBI Taxonomy" id="2965064"/>
    <lineage>
        <taxon>Bacteria</taxon>
        <taxon>Bacillati</taxon>
        <taxon>Actinomycetota</taxon>
        <taxon>Actinomycetes</taxon>
        <taxon>Mycobacteriales</taxon>
        <taxon>Nocardiaceae</taxon>
        <taxon>Rhodococcus</taxon>
    </lineage>
</organism>
<keyword evidence="3" id="KW-1185">Reference proteome</keyword>
<dbReference type="Proteomes" id="UP001524501">
    <property type="component" value="Unassembled WGS sequence"/>
</dbReference>
<proteinExistence type="predicted"/>
<feature type="region of interest" description="Disordered" evidence="1">
    <location>
        <begin position="33"/>
        <end position="52"/>
    </location>
</feature>
<comment type="caution">
    <text evidence="2">The sequence shown here is derived from an EMBL/GenBank/DDBJ whole genome shotgun (WGS) entry which is preliminary data.</text>
</comment>
<reference evidence="2 3" key="1">
    <citation type="submission" date="2022-07" db="EMBL/GenBank/DDBJ databases">
        <title>Degradation activity of malathion, p-nitrophenol and potential low-temperature adaptation strategy of Rhodococcus sp. FXJ9.536.</title>
        <authorList>
            <person name="Huang J."/>
            <person name="Huang Y."/>
        </authorList>
    </citation>
    <scope>NUCLEOTIDE SEQUENCE [LARGE SCALE GENOMIC DNA]</scope>
    <source>
        <strain evidence="2 3">FXJ9.536</strain>
    </source>
</reference>
<protein>
    <submittedName>
        <fullName evidence="2">Uncharacterized protein</fullName>
    </submittedName>
</protein>
<dbReference type="RefSeq" id="WP_255968701.1">
    <property type="nucleotide sequence ID" value="NZ_JANFQF010000009.1"/>
</dbReference>
<accession>A0ABT1QCJ8</accession>
<gene>
    <name evidence="2" type="ORF">NOF53_12590</name>
</gene>
<evidence type="ECO:0000256" key="1">
    <source>
        <dbReference type="SAM" id="MobiDB-lite"/>
    </source>
</evidence>
<evidence type="ECO:0000313" key="3">
    <source>
        <dbReference type="Proteomes" id="UP001524501"/>
    </source>
</evidence>
<evidence type="ECO:0000313" key="2">
    <source>
        <dbReference type="EMBL" id="MCQ4119999.1"/>
    </source>
</evidence>
<name>A0ABT1QCJ8_9NOCA</name>
<sequence>MNRRLREADVSWFTRCVILAAFASATARRTQDIEVGDPAPGGRDIALDTAIP</sequence>